<feature type="compositionally biased region" description="Basic and acidic residues" evidence="1">
    <location>
        <begin position="43"/>
        <end position="55"/>
    </location>
</feature>
<sequence length="191" mass="21867">MALKRKETKSSLSKGTSEAARLHPPLYELALQALSQSEEEDNEHGQEEYFKRDDPNANSPFIEELVKTFSIDCYPMRIQCDGAIDLTDVNNNINFGLINLSEDLELTYMAFHGLSWNCNLFVAAYAEYMKDGLQVLNDGLDVGLLRKIYYALLWKYREAKALKPYTNDIKDPRRPTLNSVAPDEEQLVHIE</sequence>
<dbReference type="OrthoDB" id="1314098at2759"/>
<name>A0A2G2X4U0_CAPBA</name>
<dbReference type="PANTHER" id="PTHR33022">
    <property type="entry name" value="DUF1985 DOMAIN-CONTAINING PROTEIN"/>
    <property type="match status" value="1"/>
</dbReference>
<dbReference type="AlphaFoldDB" id="A0A2G2X4U0"/>
<dbReference type="Proteomes" id="UP000224567">
    <property type="component" value="Unassembled WGS sequence"/>
</dbReference>
<feature type="region of interest" description="Disordered" evidence="1">
    <location>
        <begin position="1"/>
        <end position="56"/>
    </location>
</feature>
<dbReference type="EMBL" id="MLFT02000003">
    <property type="protein sequence ID" value="PHT52502.1"/>
    <property type="molecule type" value="Genomic_DNA"/>
</dbReference>
<evidence type="ECO:0000313" key="3">
    <source>
        <dbReference type="Proteomes" id="UP000224567"/>
    </source>
</evidence>
<organism evidence="2 3">
    <name type="scientific">Capsicum baccatum</name>
    <name type="common">Peruvian pepper</name>
    <dbReference type="NCBI Taxonomy" id="33114"/>
    <lineage>
        <taxon>Eukaryota</taxon>
        <taxon>Viridiplantae</taxon>
        <taxon>Streptophyta</taxon>
        <taxon>Embryophyta</taxon>
        <taxon>Tracheophyta</taxon>
        <taxon>Spermatophyta</taxon>
        <taxon>Magnoliopsida</taxon>
        <taxon>eudicotyledons</taxon>
        <taxon>Gunneridae</taxon>
        <taxon>Pentapetalae</taxon>
        <taxon>asterids</taxon>
        <taxon>lamiids</taxon>
        <taxon>Solanales</taxon>
        <taxon>Solanaceae</taxon>
        <taxon>Solanoideae</taxon>
        <taxon>Capsiceae</taxon>
        <taxon>Capsicum</taxon>
    </lineage>
</organism>
<reference evidence="2 3" key="1">
    <citation type="journal article" date="2017" name="Genome Biol.">
        <title>New reference genome sequences of hot pepper reveal the massive evolution of plant disease-resistance genes by retroduplication.</title>
        <authorList>
            <person name="Kim S."/>
            <person name="Park J."/>
            <person name="Yeom S.I."/>
            <person name="Kim Y.M."/>
            <person name="Seo E."/>
            <person name="Kim K.T."/>
            <person name="Kim M.S."/>
            <person name="Lee J.M."/>
            <person name="Cheong K."/>
            <person name="Shin H.S."/>
            <person name="Kim S.B."/>
            <person name="Han K."/>
            <person name="Lee J."/>
            <person name="Park M."/>
            <person name="Lee H.A."/>
            <person name="Lee H.Y."/>
            <person name="Lee Y."/>
            <person name="Oh S."/>
            <person name="Lee J.H."/>
            <person name="Choi E."/>
            <person name="Choi E."/>
            <person name="Lee S.E."/>
            <person name="Jeon J."/>
            <person name="Kim H."/>
            <person name="Choi G."/>
            <person name="Song H."/>
            <person name="Lee J."/>
            <person name="Lee S.C."/>
            <person name="Kwon J.K."/>
            <person name="Lee H.Y."/>
            <person name="Koo N."/>
            <person name="Hong Y."/>
            <person name="Kim R.W."/>
            <person name="Kang W.H."/>
            <person name="Huh J.H."/>
            <person name="Kang B.C."/>
            <person name="Yang T.J."/>
            <person name="Lee Y.H."/>
            <person name="Bennetzen J.L."/>
            <person name="Choi D."/>
        </authorList>
    </citation>
    <scope>NUCLEOTIDE SEQUENCE [LARGE SCALE GENOMIC DNA]</scope>
    <source>
        <strain evidence="3">cv. PBC81</strain>
    </source>
</reference>
<evidence type="ECO:0000256" key="1">
    <source>
        <dbReference type="SAM" id="MobiDB-lite"/>
    </source>
</evidence>
<proteinExistence type="predicted"/>
<evidence type="ECO:0000313" key="2">
    <source>
        <dbReference type="EMBL" id="PHT52502.1"/>
    </source>
</evidence>
<accession>A0A2G2X4U0</accession>
<reference evidence="3" key="2">
    <citation type="journal article" date="2017" name="J. Anim. Genet.">
        <title>Multiple reference genome sequences of hot pepper reveal the massive evolution of plant disease resistance genes by retroduplication.</title>
        <authorList>
            <person name="Kim S."/>
            <person name="Park J."/>
            <person name="Yeom S.-I."/>
            <person name="Kim Y.-M."/>
            <person name="Seo E."/>
            <person name="Kim K.-T."/>
            <person name="Kim M.-S."/>
            <person name="Lee J.M."/>
            <person name="Cheong K."/>
            <person name="Shin H.-S."/>
            <person name="Kim S.-B."/>
            <person name="Han K."/>
            <person name="Lee J."/>
            <person name="Park M."/>
            <person name="Lee H.-A."/>
            <person name="Lee H.-Y."/>
            <person name="Lee Y."/>
            <person name="Oh S."/>
            <person name="Lee J.H."/>
            <person name="Choi E."/>
            <person name="Choi E."/>
            <person name="Lee S.E."/>
            <person name="Jeon J."/>
            <person name="Kim H."/>
            <person name="Choi G."/>
            <person name="Song H."/>
            <person name="Lee J."/>
            <person name="Lee S.-C."/>
            <person name="Kwon J.-K."/>
            <person name="Lee H.-Y."/>
            <person name="Koo N."/>
            <person name="Hong Y."/>
            <person name="Kim R.W."/>
            <person name="Kang W.-H."/>
            <person name="Huh J.H."/>
            <person name="Kang B.-C."/>
            <person name="Yang T.-J."/>
            <person name="Lee Y.-H."/>
            <person name="Bennetzen J.L."/>
            <person name="Choi D."/>
        </authorList>
    </citation>
    <scope>NUCLEOTIDE SEQUENCE [LARGE SCALE GENOMIC DNA]</scope>
    <source>
        <strain evidence="3">cv. PBC81</strain>
    </source>
</reference>
<comment type="caution">
    <text evidence="2">The sequence shown here is derived from an EMBL/GenBank/DDBJ whole genome shotgun (WGS) entry which is preliminary data.</text>
</comment>
<dbReference type="PANTHER" id="PTHR33022:SF13">
    <property type="entry name" value="UBIQUITIN-LIKE PROTEASE FAMILY PROFILE DOMAIN-CONTAINING PROTEIN"/>
    <property type="match status" value="1"/>
</dbReference>
<protein>
    <submittedName>
        <fullName evidence="2">Uncharacterized protein</fullName>
    </submittedName>
</protein>
<gene>
    <name evidence="2" type="ORF">CQW23_06964</name>
</gene>
<keyword evidence="3" id="KW-1185">Reference proteome</keyword>